<evidence type="ECO:0000256" key="4">
    <source>
        <dbReference type="ARBA" id="ARBA00023157"/>
    </source>
</evidence>
<keyword evidence="4" id="KW-1015">Disulfide bond</keyword>
<evidence type="ECO:0000256" key="5">
    <source>
        <dbReference type="SAM" id="SignalP"/>
    </source>
</evidence>
<dbReference type="InterPro" id="IPR004978">
    <property type="entry name" value="Stanniocalcin"/>
</dbReference>
<keyword evidence="3" id="KW-0372">Hormone</keyword>
<dbReference type="EMBL" id="ML994650">
    <property type="protein sequence ID" value="KAF2181992.1"/>
    <property type="molecule type" value="Genomic_DNA"/>
</dbReference>
<organism evidence="6 7">
    <name type="scientific">Zopfia rhizophila CBS 207.26</name>
    <dbReference type="NCBI Taxonomy" id="1314779"/>
    <lineage>
        <taxon>Eukaryota</taxon>
        <taxon>Fungi</taxon>
        <taxon>Dikarya</taxon>
        <taxon>Ascomycota</taxon>
        <taxon>Pezizomycotina</taxon>
        <taxon>Dothideomycetes</taxon>
        <taxon>Dothideomycetes incertae sedis</taxon>
        <taxon>Zopfiaceae</taxon>
        <taxon>Zopfia</taxon>
    </lineage>
</organism>
<reference evidence="6" key="1">
    <citation type="journal article" date="2020" name="Stud. Mycol.">
        <title>101 Dothideomycetes genomes: a test case for predicting lifestyles and emergence of pathogens.</title>
        <authorList>
            <person name="Haridas S."/>
            <person name="Albert R."/>
            <person name="Binder M."/>
            <person name="Bloem J."/>
            <person name="Labutti K."/>
            <person name="Salamov A."/>
            <person name="Andreopoulos B."/>
            <person name="Baker S."/>
            <person name="Barry K."/>
            <person name="Bills G."/>
            <person name="Bluhm B."/>
            <person name="Cannon C."/>
            <person name="Castanera R."/>
            <person name="Culley D."/>
            <person name="Daum C."/>
            <person name="Ezra D."/>
            <person name="Gonzalez J."/>
            <person name="Henrissat B."/>
            <person name="Kuo A."/>
            <person name="Liang C."/>
            <person name="Lipzen A."/>
            <person name="Lutzoni F."/>
            <person name="Magnuson J."/>
            <person name="Mondo S."/>
            <person name="Nolan M."/>
            <person name="Ohm R."/>
            <person name="Pangilinan J."/>
            <person name="Park H.-J."/>
            <person name="Ramirez L."/>
            <person name="Alfaro M."/>
            <person name="Sun H."/>
            <person name="Tritt A."/>
            <person name="Yoshinaga Y."/>
            <person name="Zwiers L.-H."/>
            <person name="Turgeon B."/>
            <person name="Goodwin S."/>
            <person name="Spatafora J."/>
            <person name="Crous P."/>
            <person name="Grigoriev I."/>
        </authorList>
    </citation>
    <scope>NUCLEOTIDE SEQUENCE</scope>
    <source>
        <strain evidence="6">CBS 207.26</strain>
    </source>
</reference>
<dbReference type="GO" id="GO:0005576">
    <property type="term" value="C:extracellular region"/>
    <property type="evidence" value="ECO:0007669"/>
    <property type="project" value="InterPro"/>
</dbReference>
<dbReference type="Pfam" id="PF03298">
    <property type="entry name" value="Stanniocalcin"/>
    <property type="match status" value="1"/>
</dbReference>
<comment type="subunit">
    <text evidence="2">Homodimer; disulfide-linked.</text>
</comment>
<dbReference type="GO" id="GO:0006874">
    <property type="term" value="P:intracellular calcium ion homeostasis"/>
    <property type="evidence" value="ECO:0007669"/>
    <property type="project" value="TreeGrafter"/>
</dbReference>
<proteinExistence type="inferred from homology"/>
<feature type="chain" id="PRO_5025367509" evidence="5">
    <location>
        <begin position="18"/>
        <end position="283"/>
    </location>
</feature>
<dbReference type="GO" id="GO:0005179">
    <property type="term" value="F:hormone activity"/>
    <property type="evidence" value="ECO:0007669"/>
    <property type="project" value="UniProtKB-KW"/>
</dbReference>
<accession>A0A6A6DUC8</accession>
<evidence type="ECO:0000256" key="3">
    <source>
        <dbReference type="ARBA" id="ARBA00022702"/>
    </source>
</evidence>
<dbReference type="Proteomes" id="UP000800200">
    <property type="component" value="Unassembled WGS sequence"/>
</dbReference>
<dbReference type="PANTHER" id="PTHR11245:SF6">
    <property type="entry name" value="DUF19 DOMAIN-CONTAINING PROTEIN"/>
    <property type="match status" value="1"/>
</dbReference>
<name>A0A6A6DUC8_9PEZI</name>
<gene>
    <name evidence="6" type="ORF">K469DRAFT_670457</name>
</gene>
<feature type="signal peptide" evidence="5">
    <location>
        <begin position="1"/>
        <end position="17"/>
    </location>
</feature>
<evidence type="ECO:0000256" key="1">
    <source>
        <dbReference type="ARBA" id="ARBA00008693"/>
    </source>
</evidence>
<comment type="similarity">
    <text evidence="1">Belongs to the stanniocalcin family.</text>
</comment>
<dbReference type="AlphaFoldDB" id="A0A6A6DUC8"/>
<protein>
    <submittedName>
        <fullName evidence="6">Uncharacterized protein</fullName>
    </submittedName>
</protein>
<evidence type="ECO:0000313" key="6">
    <source>
        <dbReference type="EMBL" id="KAF2181992.1"/>
    </source>
</evidence>
<dbReference type="OrthoDB" id="2251794at2759"/>
<dbReference type="PANTHER" id="PTHR11245">
    <property type="entry name" value="STANNIOCALCIN"/>
    <property type="match status" value="1"/>
</dbReference>
<evidence type="ECO:0000256" key="2">
    <source>
        <dbReference type="ARBA" id="ARBA00011748"/>
    </source>
</evidence>
<sequence>MKFSYFVLSSFAALAAAANHHLPREIGDFCQAPDGVGTCQKTSNCNGISYPNNYCPDDPANVQCCVPKKCSAPYADSLCRHTNQGCSGGSFKSGHCPGDSSIQCCVKSAENNKPSCSNPAENTCSFYPDCLEKQAKCGADGYPLGYGLKYCKKFTNARPKFTAAGKAWITKTMLCLQRNLIPYATGEKSATCPKIKEFAFGTHPGCYVSSGVCALPPQDWEVVISTVSIKELFGSIDALKATLETAGNCVEFYEWLIKRGIIKLIDKVEDTAKSVWKKITDWF</sequence>
<keyword evidence="7" id="KW-1185">Reference proteome</keyword>
<evidence type="ECO:0000313" key="7">
    <source>
        <dbReference type="Proteomes" id="UP000800200"/>
    </source>
</evidence>
<keyword evidence="5" id="KW-0732">Signal</keyword>